<dbReference type="Pfam" id="PF12728">
    <property type="entry name" value="HTH_17"/>
    <property type="match status" value="1"/>
</dbReference>
<dbReference type="GO" id="GO:0003677">
    <property type="term" value="F:DNA binding"/>
    <property type="evidence" value="ECO:0007669"/>
    <property type="project" value="UniProtKB-KW"/>
</dbReference>
<dbReference type="OrthoDB" id="9806994at2"/>
<gene>
    <name evidence="2" type="ORF">DA792_05690</name>
</gene>
<dbReference type="KEGG" id="cbak:DA792_05690"/>
<proteinExistence type="predicted"/>
<evidence type="ECO:0000313" key="3">
    <source>
        <dbReference type="Proteomes" id="UP000241447"/>
    </source>
</evidence>
<dbReference type="AlphaFoldDB" id="A0A2R4M0E1"/>
<keyword evidence="2" id="KW-0238">DNA-binding</keyword>
<accession>A0A2R4M0E1</accession>
<dbReference type="InterPro" id="IPR041657">
    <property type="entry name" value="HTH_17"/>
</dbReference>
<reference evidence="2 3" key="1">
    <citation type="submission" date="2018-03" db="EMBL/GenBank/DDBJ databases">
        <title>The Complete Genome of Celeribacter baekdonensis strain LH4, a Thiosulfate-Oxidizing Alphaproteobacterium Isolated from Gulf of Mexico Continental Slope Sediments.</title>
        <authorList>
            <person name="Flood B.E."/>
            <person name="Bailey J.V."/>
            <person name="Leprich D."/>
        </authorList>
    </citation>
    <scope>NUCLEOTIDE SEQUENCE [LARGE SCALE GENOMIC DNA]</scope>
    <source>
        <strain evidence="2 3">LH4</strain>
    </source>
</reference>
<name>A0A2R4M0E1_9RHOB</name>
<protein>
    <submittedName>
        <fullName evidence="2">DNA-binding protein</fullName>
    </submittedName>
</protein>
<dbReference type="EMBL" id="CP028475">
    <property type="protein sequence ID" value="AVW90643.1"/>
    <property type="molecule type" value="Genomic_DNA"/>
</dbReference>
<dbReference type="RefSeq" id="WP_107718874.1">
    <property type="nucleotide sequence ID" value="NZ_CP028475.1"/>
</dbReference>
<dbReference type="InterPro" id="IPR009061">
    <property type="entry name" value="DNA-bd_dom_put_sf"/>
</dbReference>
<dbReference type="SUPFAM" id="SSF46955">
    <property type="entry name" value="Putative DNA-binding domain"/>
    <property type="match status" value="1"/>
</dbReference>
<evidence type="ECO:0000313" key="2">
    <source>
        <dbReference type="EMBL" id="AVW90643.1"/>
    </source>
</evidence>
<dbReference type="Proteomes" id="UP000241447">
    <property type="component" value="Chromosome"/>
</dbReference>
<organism evidence="2 3">
    <name type="scientific">Celeribacter baekdonensis</name>
    <dbReference type="NCBI Taxonomy" id="875171"/>
    <lineage>
        <taxon>Bacteria</taxon>
        <taxon>Pseudomonadati</taxon>
        <taxon>Pseudomonadota</taxon>
        <taxon>Alphaproteobacteria</taxon>
        <taxon>Rhodobacterales</taxon>
        <taxon>Roseobacteraceae</taxon>
        <taxon>Celeribacter</taxon>
    </lineage>
</organism>
<evidence type="ECO:0000259" key="1">
    <source>
        <dbReference type="Pfam" id="PF12728"/>
    </source>
</evidence>
<sequence>MDHNDMTFDQLCELFGYEPKRRPLDAREAAALLGVHPSTLEGYRLRGGGPRFFNPPRTRVVRYAERDLLVWLVASARTSTSQALSA</sequence>
<feature type="domain" description="Helix-turn-helix" evidence="1">
    <location>
        <begin position="24"/>
        <end position="72"/>
    </location>
</feature>